<evidence type="ECO:0000256" key="11">
    <source>
        <dbReference type="ARBA" id="ARBA00022955"/>
    </source>
</evidence>
<dbReference type="GO" id="GO:0005829">
    <property type="term" value="C:cytosol"/>
    <property type="evidence" value="ECO:0007669"/>
    <property type="project" value="TreeGrafter"/>
</dbReference>
<dbReference type="GO" id="GO:0003958">
    <property type="term" value="F:NADPH-hemoprotein reductase activity"/>
    <property type="evidence" value="ECO:0007669"/>
    <property type="project" value="UniProtKB-UniRule"/>
</dbReference>
<dbReference type="GO" id="GO:0010181">
    <property type="term" value="F:FMN binding"/>
    <property type="evidence" value="ECO:0007669"/>
    <property type="project" value="UniProtKB-UniRule"/>
</dbReference>
<dbReference type="SUPFAM" id="SSF52833">
    <property type="entry name" value="Thioredoxin-like"/>
    <property type="match status" value="1"/>
</dbReference>
<evidence type="ECO:0000256" key="3">
    <source>
        <dbReference type="ARBA" id="ARBA00022630"/>
    </source>
</evidence>
<dbReference type="PRINTS" id="PR00369">
    <property type="entry name" value="FLAVODOXIN"/>
</dbReference>
<dbReference type="InterPro" id="IPR001094">
    <property type="entry name" value="Flavdoxin-like"/>
</dbReference>
<keyword evidence="23" id="KW-0732">Signal</keyword>
<dbReference type="InterPro" id="IPR008254">
    <property type="entry name" value="Flavodoxin/NO_synth"/>
</dbReference>
<reference evidence="27 29" key="3">
    <citation type="journal article" date="2015" name="BMC Genomics">
        <title>Sex and parasites: genomic and transcriptomic analysis of Microbotryum lychnidis-dioicae, the biotrophic and plant-castrating anther smut fungus.</title>
        <authorList>
            <person name="Perlin M.H."/>
            <person name="Amselem J."/>
            <person name="Fontanillas E."/>
            <person name="Toh S.S."/>
            <person name="Chen Z."/>
            <person name="Goldberg J."/>
            <person name="Duplessis S."/>
            <person name="Henrissat B."/>
            <person name="Young S."/>
            <person name="Zeng Q."/>
            <person name="Aguileta G."/>
            <person name="Petit E."/>
            <person name="Badouin H."/>
            <person name="Andrews J."/>
            <person name="Razeeq D."/>
            <person name="Gabaldon T."/>
            <person name="Quesneville H."/>
            <person name="Giraud T."/>
            <person name="Hood M.E."/>
            <person name="Schultz D.J."/>
            <person name="Cuomo C.A."/>
        </authorList>
    </citation>
    <scope>NUCLEOTIDE SEQUENCE [LARGE SCALE GENOMIC DNA]</scope>
    <source>
        <strain evidence="29">p1A1 Lamole</strain>
        <strain evidence="27">P1A1 Lamole</strain>
    </source>
</reference>
<dbReference type="Pfam" id="PF00175">
    <property type="entry name" value="NAD_binding_1"/>
    <property type="match status" value="1"/>
</dbReference>
<dbReference type="GO" id="GO:0051537">
    <property type="term" value="F:2 iron, 2 sulfur cluster binding"/>
    <property type="evidence" value="ECO:0007669"/>
    <property type="project" value="UniProtKB-KW"/>
</dbReference>
<dbReference type="GO" id="GO:0050660">
    <property type="term" value="F:flavin adenine dinucleotide binding"/>
    <property type="evidence" value="ECO:0007669"/>
    <property type="project" value="UniProtKB-UniRule"/>
</dbReference>
<evidence type="ECO:0000256" key="17">
    <source>
        <dbReference type="ARBA" id="ARBA00023128"/>
    </source>
</evidence>
<feature type="binding site" evidence="21">
    <location>
        <position position="683"/>
    </location>
    <ligand>
        <name>NADP(+)</name>
        <dbReference type="ChEBI" id="CHEBI:58349"/>
    </ligand>
</feature>
<feature type="compositionally biased region" description="Low complexity" evidence="22">
    <location>
        <begin position="772"/>
        <end position="805"/>
    </location>
</feature>
<feature type="binding site" evidence="21">
    <location>
        <begin position="646"/>
        <end position="650"/>
    </location>
    <ligand>
        <name>NADP(+)</name>
        <dbReference type="ChEBI" id="CHEBI:58349"/>
    </ligand>
</feature>
<dbReference type="SUPFAM" id="SSF63380">
    <property type="entry name" value="Riboflavin synthase domain-like"/>
    <property type="match status" value="1"/>
</dbReference>
<evidence type="ECO:0000256" key="7">
    <source>
        <dbReference type="ARBA" id="ARBA00022787"/>
    </source>
</evidence>
<evidence type="ECO:0000259" key="25">
    <source>
        <dbReference type="PROSITE" id="PS51085"/>
    </source>
</evidence>
<comment type="similarity">
    <text evidence="21">In the N-terminal section; belongs to the flavodoxin family.</text>
</comment>
<keyword evidence="13 21" id="KW-0560">Oxidoreductase</keyword>
<dbReference type="SUPFAM" id="SSF52343">
    <property type="entry name" value="Ferredoxin reductase-like, C-terminal NADP-linked domain"/>
    <property type="match status" value="1"/>
</dbReference>
<keyword evidence="4 21" id="KW-0288">FMN</keyword>
<evidence type="ECO:0000256" key="20">
    <source>
        <dbReference type="ARBA" id="ARBA00023221"/>
    </source>
</evidence>
<evidence type="ECO:0000256" key="10">
    <source>
        <dbReference type="ARBA" id="ARBA00022857"/>
    </source>
</evidence>
<reference evidence="27" key="2">
    <citation type="submission" date="2010-11" db="EMBL/GenBank/DDBJ databases">
        <authorList>
            <consortium name="The Broad Institute Genome Sequencing Platform"/>
            <person name="Earl A."/>
            <person name="Ward D."/>
            <person name="Feldgarden M."/>
            <person name="Gevers D."/>
            <person name="Butler R."/>
            <person name="Young S.K."/>
            <person name="Zeng Q."/>
            <person name="Gargeya S."/>
            <person name="Fitzgerald M."/>
            <person name="Haas B."/>
            <person name="Abouelleil A."/>
            <person name="Alvarado L."/>
            <person name="Arachchi H.M."/>
            <person name="Berlin A."/>
            <person name="Brown A."/>
            <person name="Chapman S.B."/>
            <person name="Chen Z."/>
            <person name="Dunbar C."/>
            <person name="Freedman E."/>
            <person name="Gearin G."/>
            <person name="Gellesch M."/>
            <person name="Goldberg J."/>
            <person name="Griggs A."/>
            <person name="Gujja S."/>
            <person name="Heilman E."/>
            <person name="Heiman D."/>
            <person name="Howarth C."/>
            <person name="Larson L."/>
            <person name="Lui A."/>
            <person name="MacDonald P.J.P."/>
            <person name="Mehta T."/>
            <person name="Montmayeur A."/>
            <person name="Murphy C."/>
            <person name="Neiman D."/>
            <person name="Pearson M."/>
            <person name="Priest M."/>
            <person name="Roberts A."/>
            <person name="Saif S."/>
            <person name="Shea T."/>
            <person name="Shenoy N."/>
            <person name="Sisk P."/>
            <person name="Stolte C."/>
            <person name="Sykes S."/>
            <person name="White J."/>
            <person name="Yandava C."/>
            <person name="Wortman J."/>
            <person name="Nusbaum C."/>
            <person name="Birren B."/>
        </authorList>
    </citation>
    <scope>NUCLEOTIDE SEQUENCE</scope>
    <source>
        <strain evidence="27">P1A1 Lamole</strain>
    </source>
</reference>
<keyword evidence="16 21" id="KW-0443">Lipid metabolism</keyword>
<evidence type="ECO:0000256" key="6">
    <source>
        <dbReference type="ARBA" id="ARBA00022714"/>
    </source>
</evidence>
<feature type="binding site" evidence="21">
    <location>
        <begin position="461"/>
        <end position="464"/>
    </location>
    <ligand>
        <name>FAD</name>
        <dbReference type="ChEBI" id="CHEBI:57692"/>
    </ligand>
</feature>
<accession>U5HFI8</accession>
<dbReference type="InterPro" id="IPR023208">
    <property type="entry name" value="P450R"/>
</dbReference>
<dbReference type="PROSITE" id="PS51384">
    <property type="entry name" value="FAD_FR"/>
    <property type="match status" value="1"/>
</dbReference>
<evidence type="ECO:0000313" key="29">
    <source>
        <dbReference type="Proteomes" id="UP000017200"/>
    </source>
</evidence>
<dbReference type="InterPro" id="IPR029039">
    <property type="entry name" value="Flavoprotein-like_sf"/>
</dbReference>
<feature type="binding site" evidence="21">
    <location>
        <begin position="639"/>
        <end position="640"/>
    </location>
    <ligand>
        <name>NADP(+)</name>
        <dbReference type="ChEBI" id="CHEBI:58349"/>
    </ligand>
</feature>
<dbReference type="InterPro" id="IPR001041">
    <property type="entry name" value="2Fe-2S_ferredoxin-type"/>
</dbReference>
<dbReference type="Gene3D" id="1.20.990.10">
    <property type="entry name" value="NADPH-cytochrome p450 Reductase, Chain A, domain 3"/>
    <property type="match status" value="1"/>
</dbReference>
<dbReference type="EMBL" id="AEIJ01000632">
    <property type="status" value="NOT_ANNOTATED_CDS"/>
    <property type="molecule type" value="Genomic_DNA"/>
</dbReference>
<feature type="signal peptide" evidence="23">
    <location>
        <begin position="1"/>
        <end position="19"/>
    </location>
</feature>
<comment type="caution">
    <text evidence="21">Lacks conserved residue(s) required for the propagation of feature annotation.</text>
</comment>
<dbReference type="EMBL" id="GL541729">
    <property type="protein sequence ID" value="KDE03675.1"/>
    <property type="molecule type" value="Genomic_DNA"/>
</dbReference>
<evidence type="ECO:0000256" key="2">
    <source>
        <dbReference type="ARBA" id="ARBA00022516"/>
    </source>
</evidence>
<dbReference type="Pfam" id="PF00258">
    <property type="entry name" value="Flavodoxin_1"/>
    <property type="match status" value="1"/>
</dbReference>
<feature type="binding site" evidence="21">
    <location>
        <position position="206"/>
    </location>
    <ligand>
        <name>FMN</name>
        <dbReference type="ChEBI" id="CHEBI:58210"/>
    </ligand>
</feature>
<keyword evidence="10 21" id="KW-0521">NADP</keyword>
<evidence type="ECO:0000313" key="27">
    <source>
        <dbReference type="EMBL" id="KDE03675.1"/>
    </source>
</evidence>
<evidence type="ECO:0000256" key="18">
    <source>
        <dbReference type="ARBA" id="ARBA00023136"/>
    </source>
</evidence>
<keyword evidence="19 21" id="KW-1207">Sterol metabolism</keyword>
<dbReference type="GO" id="GO:0006696">
    <property type="term" value="P:ergosterol biosynthetic process"/>
    <property type="evidence" value="ECO:0007669"/>
    <property type="project" value="UniProtKB-UniRule"/>
</dbReference>
<dbReference type="CDD" id="cd00207">
    <property type="entry name" value="fer2"/>
    <property type="match status" value="1"/>
</dbReference>
<dbReference type="OrthoDB" id="1856718at2759"/>
<comment type="cofactor">
    <cofactor evidence="21">
        <name>FAD</name>
        <dbReference type="ChEBI" id="CHEBI:57692"/>
    </cofactor>
    <text evidence="21">Binds 1 FAD per monomer.</text>
</comment>
<keyword evidence="9 21" id="KW-0274">FAD</keyword>
<reference evidence="29" key="1">
    <citation type="submission" date="2010-11" db="EMBL/GenBank/DDBJ databases">
        <title>The genome sequence of Microbotryum violaceum strain p1A1 Lamole.</title>
        <authorList>
            <person name="Cuomo C."/>
            <person name="Perlin M."/>
            <person name="Young S.K."/>
            <person name="Zeng Q."/>
            <person name="Gargeya S."/>
            <person name="Alvarado L."/>
            <person name="Berlin A."/>
            <person name="Chapman S.B."/>
            <person name="Chen Z."/>
            <person name="Freedman E."/>
            <person name="Gellesch M."/>
            <person name="Goldberg J."/>
            <person name="Griggs A."/>
            <person name="Gujja S."/>
            <person name="Heilman E."/>
            <person name="Heiman D."/>
            <person name="Howarth C."/>
            <person name="Mehta T."/>
            <person name="Neiman D."/>
            <person name="Pearson M."/>
            <person name="Roberts A."/>
            <person name="Saif S."/>
            <person name="Shea T."/>
            <person name="Shenoy N."/>
            <person name="Sisk P."/>
            <person name="Stolte C."/>
            <person name="Sykes S."/>
            <person name="White J."/>
            <person name="Yandava C."/>
            <person name="Haas B."/>
            <person name="Nusbaum C."/>
            <person name="Birren B."/>
        </authorList>
    </citation>
    <scope>NUCLEOTIDE SEQUENCE [LARGE SCALE GENOMIC DNA]</scope>
    <source>
        <strain evidence="29">p1A1 Lamole</strain>
    </source>
</reference>
<dbReference type="Gene3D" id="2.40.30.10">
    <property type="entry name" value="Translation factors"/>
    <property type="match status" value="2"/>
</dbReference>
<dbReference type="Gene3D" id="3.40.50.360">
    <property type="match status" value="1"/>
</dbReference>
<dbReference type="AlphaFoldDB" id="U5HFI8"/>
<reference evidence="28" key="4">
    <citation type="submission" date="2015-06" db="UniProtKB">
        <authorList>
            <consortium name="EnsemblFungi"/>
        </authorList>
    </citation>
    <scope>IDENTIFICATION</scope>
</reference>
<dbReference type="HAMAP" id="MF_03212">
    <property type="entry name" value="NCPR"/>
    <property type="match status" value="1"/>
</dbReference>
<evidence type="ECO:0000256" key="9">
    <source>
        <dbReference type="ARBA" id="ARBA00022827"/>
    </source>
</evidence>
<dbReference type="PANTHER" id="PTHR19384:SF17">
    <property type="entry name" value="NADPH--CYTOCHROME P450 REDUCTASE"/>
    <property type="match status" value="1"/>
</dbReference>
<comment type="function">
    <text evidence="21">This enzyme is required for electron transfer from NADP to cytochrome P450 in microsomes. It can also provide electron transfer to heme oxygenase and cytochrome B5. Involved in ergosterol biosynthesis.</text>
</comment>
<feature type="domain" description="Flavodoxin-like" evidence="24">
    <location>
        <begin position="72"/>
        <end position="222"/>
    </location>
</feature>
<gene>
    <name evidence="27" type="ORF">MVLG_05864</name>
</gene>
<dbReference type="Gene3D" id="3.40.50.80">
    <property type="entry name" value="Nucleotide-binding domain of ferredoxin-NADP reductase (FNR) module"/>
    <property type="match status" value="1"/>
</dbReference>
<dbReference type="InterPro" id="IPR036249">
    <property type="entry name" value="Thioredoxin-like_sf"/>
</dbReference>
<dbReference type="InterPro" id="IPR017927">
    <property type="entry name" value="FAD-bd_FR_type"/>
</dbReference>
<dbReference type="EnsemblFungi" id="MVLG_05864T0">
    <property type="protein sequence ID" value="MVLG_05864T0"/>
    <property type="gene ID" value="MVLG_05864"/>
</dbReference>
<keyword evidence="3 21" id="KW-0285">Flavoprotein</keyword>
<dbReference type="GO" id="GO:0005789">
    <property type="term" value="C:endoplasmic reticulum membrane"/>
    <property type="evidence" value="ECO:0007669"/>
    <property type="project" value="UniProtKB-SubCell"/>
</dbReference>
<dbReference type="GO" id="GO:0050661">
    <property type="term" value="F:NADP binding"/>
    <property type="evidence" value="ECO:0007669"/>
    <property type="project" value="UniProtKB-UniRule"/>
</dbReference>
<comment type="cofactor">
    <cofactor evidence="21">
        <name>FMN</name>
        <dbReference type="ChEBI" id="CHEBI:58210"/>
    </cofactor>
    <text evidence="21">Binds 1 FMN per monomer.</text>
</comment>
<evidence type="ECO:0000256" key="14">
    <source>
        <dbReference type="ARBA" id="ARBA00023011"/>
    </source>
</evidence>
<keyword evidence="6" id="KW-0001">2Fe-2S</keyword>
<dbReference type="FunFam" id="3.40.50.80:FF:000018">
    <property type="entry name" value="NADPH--cytochrome P450 reductase"/>
    <property type="match status" value="1"/>
</dbReference>
<keyword evidence="20 21" id="KW-0753">Steroid metabolism</keyword>
<dbReference type="FunCoup" id="U5HFI8">
    <property type="interactions" value="456"/>
</dbReference>
<dbReference type="Pfam" id="PF00667">
    <property type="entry name" value="FAD_binding_1"/>
    <property type="match status" value="1"/>
</dbReference>
<protein>
    <recommendedName>
        <fullName evidence="21">NADPH--cytochrome P450 reductase</fullName>
        <shortName evidence="21">CPR</shortName>
        <shortName evidence="21">P450R</shortName>
        <ecNumber evidence="21">1.6.2.4</ecNumber>
    </recommendedName>
</protein>
<dbReference type="FunFam" id="2.40.30.10:FF:000100">
    <property type="entry name" value="NADPH--cytochrome P450 reductase"/>
    <property type="match status" value="1"/>
</dbReference>
<dbReference type="InterPro" id="IPR009737">
    <property type="entry name" value="Aim32/Apd1-like"/>
</dbReference>
<keyword evidence="17 21" id="KW-0496">Mitochondrion</keyword>
<keyword evidence="8 21" id="KW-0256">Endoplasmic reticulum</keyword>
<feature type="domain" description="2Fe-2S ferredoxin-type" evidence="25">
    <location>
        <begin position="1085"/>
        <end position="1194"/>
    </location>
</feature>
<feature type="binding site" evidence="21">
    <location>
        <position position="294"/>
    </location>
    <ligand>
        <name>NADP(+)</name>
        <dbReference type="ChEBI" id="CHEBI:58349"/>
    </ligand>
</feature>
<feature type="binding site" evidence="21">
    <location>
        <position position="485"/>
    </location>
    <ligand>
        <name>FAD</name>
        <dbReference type="ChEBI" id="CHEBI:57692"/>
    </ligand>
</feature>
<evidence type="ECO:0000256" key="4">
    <source>
        <dbReference type="ARBA" id="ARBA00022643"/>
    </source>
</evidence>
<feature type="binding site" evidence="21">
    <location>
        <begin position="129"/>
        <end position="132"/>
    </location>
    <ligand>
        <name>FMN</name>
        <dbReference type="ChEBI" id="CHEBI:58210"/>
    </ligand>
</feature>
<evidence type="ECO:0000256" key="1">
    <source>
        <dbReference type="ARBA" id="ARBA00022475"/>
    </source>
</evidence>
<evidence type="ECO:0000256" key="23">
    <source>
        <dbReference type="SAM" id="SignalP"/>
    </source>
</evidence>
<dbReference type="SUPFAM" id="SSF54292">
    <property type="entry name" value="2Fe-2S ferredoxin-like"/>
    <property type="match status" value="1"/>
</dbReference>
<keyword evidence="14 21" id="KW-0756">Sterol biosynthesis</keyword>
<dbReference type="HOGENOM" id="CLU_271500_0_0_1"/>
<dbReference type="InterPro" id="IPR036010">
    <property type="entry name" value="2Fe-2S_ferredoxin-like_sf"/>
</dbReference>
<comment type="similarity">
    <text evidence="21">In the C-terminal section; belongs to the flavoprotein pyridine nucleotide cytochrome reductase family.</text>
</comment>
<evidence type="ECO:0000256" key="21">
    <source>
        <dbReference type="HAMAP-Rule" id="MF_03212"/>
    </source>
</evidence>
<evidence type="ECO:0000259" key="26">
    <source>
        <dbReference type="PROSITE" id="PS51384"/>
    </source>
</evidence>
<dbReference type="Proteomes" id="UP000017200">
    <property type="component" value="Unassembled WGS sequence"/>
</dbReference>
<dbReference type="InterPro" id="IPR023173">
    <property type="entry name" value="NADPH_Cyt_P450_Rdtase_alpha"/>
</dbReference>
<dbReference type="SUPFAM" id="SSF52218">
    <property type="entry name" value="Flavoproteins"/>
    <property type="match status" value="1"/>
</dbReference>
<evidence type="ECO:0000313" key="28">
    <source>
        <dbReference type="EnsemblFungi" id="MVLG_05864T0"/>
    </source>
</evidence>
<evidence type="ECO:0000256" key="13">
    <source>
        <dbReference type="ARBA" id="ARBA00023002"/>
    </source>
</evidence>
<comment type="similarity">
    <text evidence="21">Belongs to the NADPH--cytochrome P450 reductase family.</text>
</comment>
<dbReference type="InterPro" id="IPR039261">
    <property type="entry name" value="FNR_nucleotide-bd"/>
</dbReference>
<dbReference type="PROSITE" id="PS50902">
    <property type="entry name" value="FLAVODOXIN_LIKE"/>
    <property type="match status" value="1"/>
</dbReference>
<feature type="domain" description="FAD-binding FR-type" evidence="26">
    <location>
        <begin position="275"/>
        <end position="537"/>
    </location>
</feature>
<dbReference type="PANTHER" id="PTHR19384">
    <property type="entry name" value="NITRIC OXIDE SYNTHASE-RELATED"/>
    <property type="match status" value="1"/>
</dbReference>
<sequence length="1194" mass="131329">MAIPISQVAAALLVILVAAWFFSSQSLGAGASSSSIDKAGLSNGGASHAAAGDEESSGRDFVAAMQKAKKKIVIFYGSQTGTAEDYGTRIAKEAKSRYGLSSLVCDPEEYDFETLDQVPEDALVVFCVATYGEGEPTDNAVGLMDFLKGDTIELSKGGDSLENLNYVIFALGNSTYEHFCAIGRQIDERLSKLGAKRVGELGEGDDDKNMEEDYLSWKDGMWEAVQKQLGWEEGAGGDVADFEVTEKSEVDEAKVFLGELSHRALTGTRGVFDAKNPYAAPILEAKELFEDGDRNCVHAEFDISDSGVRYQTGDHVGVWPLNPDAEVERWLRILGLSEKRDQVIDVKSLDPALAKVPFPVPTTYDTVLRHYVDVSGLASRQTVGSFAKYAPTEDARRLLEQLGSDKALYQAKVGAPCYKTSQVLLLAAGDSLTADPASANYKQWSIPFDRVISSIPRLHPRYYSISSSPKLYPTAIHITAVVLKYQAVKGDPAYSYGVGTNYILNLKVAHTGGARTSREEGTPVYKIEGPRGKYKKGSAFCAPIHVRRSNFRLPTSPKIPVVMVGPGTGVAPFRAFIQERVALARKAKEKDGADALKDWGTIDLFYGCRRSDWDFLYKDEWKAYEQELDGKFRMHVALSREPNQPKVYVQQLIKDLGDHIGDSLVARKGYAYICGDAKHMAREVEDIFEDILGKAKGGSKAEGARELKLLKDRNRLLLDRCLRHMQRIFLCIAAQTQATMLAVPNRMLPPSGTVLFIVNALLPTASRRTFSSTSFRRSTSSNSSSSPSASSSSSGEGNTTSNTSSIPPLIGSAPQLRRHLVIHTNNAASTWPSHLESTSALYKHLGQRWAKHPELSKLGFGMSDAGLRNEREVRDGGGNWDPSTNRFEEPKASGSEEIYSATLYPDFIQVPQISISSIETFENLFLSLDPVPIKSAVSETAAPLRTDIYVCTHGTRDCRCGDIGEPLYKKLVERAQRRDLGPDRVGINRIAHVGGHKWAGNALVYRQGGECDWLGLLRDTDADEVLDFALRPSPITPWWTRWRGRLGISSDEARSMYQDATAPGATIEARKKRKESVRNALGDPVQLSFLSWDKVDRYDVTAYEGESVMEAAKRNDLPAILATCGGFCECATCHVHVDVDPEQVGWSEMTDEEDEQLDFAMDRKPDSRLGCQLRVTKALGEWVQGGGRITLPRY</sequence>
<dbReference type="CDD" id="cd03062">
    <property type="entry name" value="TRX_Fd_Sucrase"/>
    <property type="match status" value="1"/>
</dbReference>
<keyword evidence="15" id="KW-0479">Metal-binding</keyword>
<evidence type="ECO:0000256" key="19">
    <source>
        <dbReference type="ARBA" id="ARBA00023166"/>
    </source>
</evidence>
<evidence type="ECO:0000256" key="16">
    <source>
        <dbReference type="ARBA" id="ARBA00023098"/>
    </source>
</evidence>
<keyword evidence="11 21" id="KW-0752">Steroid biosynthesis</keyword>
<keyword evidence="7 21" id="KW-1000">Mitochondrion outer membrane</keyword>
<feature type="binding site" evidence="21">
    <location>
        <position position="568"/>
    </location>
    <ligand>
        <name>NADP(+)</name>
        <dbReference type="ChEBI" id="CHEBI:58349"/>
    </ligand>
</feature>
<dbReference type="EC" id="1.6.2.4" evidence="21"/>
<evidence type="ECO:0000256" key="22">
    <source>
        <dbReference type="SAM" id="MobiDB-lite"/>
    </source>
</evidence>
<evidence type="ECO:0000256" key="8">
    <source>
        <dbReference type="ARBA" id="ARBA00022824"/>
    </source>
</evidence>
<feature type="binding site" evidence="21">
    <location>
        <begin position="497"/>
        <end position="500"/>
    </location>
    <ligand>
        <name>FAD</name>
        <dbReference type="ChEBI" id="CHEBI:57692"/>
    </ligand>
</feature>
<keyword evidence="2 21" id="KW-0444">Lipid biosynthesis</keyword>
<dbReference type="PRINTS" id="PR00371">
    <property type="entry name" value="FPNCR"/>
</dbReference>
<name>U5HFI8_USTV1</name>
<keyword evidence="5" id="KW-0812">Transmembrane</keyword>
<dbReference type="GO" id="GO:0005886">
    <property type="term" value="C:plasma membrane"/>
    <property type="evidence" value="ECO:0007669"/>
    <property type="project" value="UniProtKB-SubCell"/>
</dbReference>
<keyword evidence="1 21" id="KW-1003">Cell membrane</keyword>
<dbReference type="Gene3D" id="3.40.30.10">
    <property type="entry name" value="Glutaredoxin"/>
    <property type="match status" value="1"/>
</dbReference>
<evidence type="ECO:0000256" key="5">
    <source>
        <dbReference type="ARBA" id="ARBA00022692"/>
    </source>
</evidence>
<dbReference type="InterPro" id="IPR017938">
    <property type="entry name" value="Riboflavin_synthase-like_b-brl"/>
</dbReference>
<comment type="subcellular location">
    <subcellularLocation>
        <location evidence="21">Endoplasmic reticulum membrane</location>
        <topology evidence="21">Single-pass membrane protein</topology>
        <orientation evidence="21">Cytoplasmic side</orientation>
    </subcellularLocation>
    <subcellularLocation>
        <location evidence="21">Mitochondrion outer membrane</location>
        <topology evidence="21">Single-pass membrane protein</topology>
        <orientation evidence="21">Cytoplasmic side</orientation>
    </subcellularLocation>
    <subcellularLocation>
        <location evidence="21">Cell membrane</location>
        <topology evidence="21">Single-pass membrane protein</topology>
        <orientation evidence="21">Cytoplasmic side</orientation>
    </subcellularLocation>
</comment>
<dbReference type="InterPro" id="IPR001433">
    <property type="entry name" value="OxRdtase_FAD/NAD-bd"/>
</dbReference>
<dbReference type="InterPro" id="IPR001709">
    <property type="entry name" value="Flavoprot_Pyr_Nucl_cyt_Rdtase"/>
</dbReference>
<keyword evidence="15" id="KW-0411">Iron-sulfur</keyword>
<evidence type="ECO:0000256" key="12">
    <source>
        <dbReference type="ARBA" id="ARBA00022989"/>
    </source>
</evidence>
<dbReference type="CDD" id="cd06204">
    <property type="entry name" value="CYPOR"/>
    <property type="match status" value="1"/>
</dbReference>
<feature type="binding site" evidence="21">
    <location>
        <begin position="479"/>
        <end position="481"/>
    </location>
    <ligand>
        <name>FAD</name>
        <dbReference type="ChEBI" id="CHEBI:57692"/>
    </ligand>
</feature>
<dbReference type="PROSITE" id="PS51085">
    <property type="entry name" value="2FE2S_FER_2"/>
    <property type="match status" value="1"/>
</dbReference>
<comment type="catalytic activity">
    <reaction evidence="21">
        <text>2 oxidized [cytochrome P450] + NADPH = 2 reduced [cytochrome P450] + NADP(+) + H(+)</text>
        <dbReference type="Rhea" id="RHEA:24040"/>
        <dbReference type="Rhea" id="RHEA-COMP:14627"/>
        <dbReference type="Rhea" id="RHEA-COMP:14628"/>
        <dbReference type="ChEBI" id="CHEBI:15378"/>
        <dbReference type="ChEBI" id="CHEBI:55376"/>
        <dbReference type="ChEBI" id="CHEBI:57783"/>
        <dbReference type="ChEBI" id="CHEBI:58349"/>
        <dbReference type="ChEBI" id="CHEBI:60344"/>
        <dbReference type="EC" id="1.6.2.4"/>
    </reaction>
</comment>
<dbReference type="InParanoid" id="U5HFI8"/>
<organism evidence="27">
    <name type="scientific">Microbotryum lychnidis-dioicae (strain p1A1 Lamole / MvSl-1064)</name>
    <name type="common">Anther smut fungus</name>
    <dbReference type="NCBI Taxonomy" id="683840"/>
    <lineage>
        <taxon>Eukaryota</taxon>
        <taxon>Fungi</taxon>
        <taxon>Dikarya</taxon>
        <taxon>Basidiomycota</taxon>
        <taxon>Pucciniomycotina</taxon>
        <taxon>Microbotryomycetes</taxon>
        <taxon>Microbotryales</taxon>
        <taxon>Microbotryaceae</taxon>
        <taxon>Microbotryum</taxon>
    </lineage>
</organism>
<evidence type="ECO:0000256" key="15">
    <source>
        <dbReference type="ARBA" id="ARBA00023014"/>
    </source>
</evidence>
<dbReference type="Pfam" id="PF06999">
    <property type="entry name" value="Suc_Fer-like"/>
    <property type="match status" value="1"/>
</dbReference>
<dbReference type="STRING" id="683840.U5HFI8"/>
<evidence type="ECO:0000259" key="24">
    <source>
        <dbReference type="PROSITE" id="PS50902"/>
    </source>
</evidence>
<dbReference type="Pfam" id="PF00111">
    <property type="entry name" value="Fer2"/>
    <property type="match status" value="1"/>
</dbReference>
<dbReference type="InterPro" id="IPR003097">
    <property type="entry name" value="CysJ-like_FAD-binding"/>
</dbReference>
<keyword evidence="29" id="KW-1185">Reference proteome</keyword>
<dbReference type="Gene3D" id="3.10.20.30">
    <property type="match status" value="1"/>
</dbReference>
<dbReference type="GO" id="GO:0005741">
    <property type="term" value="C:mitochondrial outer membrane"/>
    <property type="evidence" value="ECO:0007669"/>
    <property type="project" value="UniProtKB-SubCell"/>
</dbReference>
<keyword evidence="12" id="KW-1133">Transmembrane helix</keyword>
<keyword evidence="15" id="KW-0408">Iron</keyword>
<feature type="binding site" evidence="21">
    <location>
        <begin position="78"/>
        <end position="83"/>
    </location>
    <ligand>
        <name>FMN</name>
        <dbReference type="ChEBI" id="CHEBI:58210"/>
    </ligand>
</feature>
<feature type="region of interest" description="Disordered" evidence="22">
    <location>
        <begin position="772"/>
        <end position="810"/>
    </location>
</feature>
<keyword evidence="18 21" id="KW-0472">Membrane</keyword>
<feature type="chain" id="PRO_5010849121" description="NADPH--cytochrome P450 reductase" evidence="23">
    <location>
        <begin position="20"/>
        <end position="1194"/>
    </location>
</feature>
<dbReference type="FunFam" id="3.40.50.360:FF:000024">
    <property type="entry name" value="NADPH--cytochrome P450 reductase"/>
    <property type="match status" value="1"/>
</dbReference>
<proteinExistence type="inferred from homology"/>
<dbReference type="InterPro" id="IPR012675">
    <property type="entry name" value="Beta-grasp_dom_sf"/>
</dbReference>